<dbReference type="SUPFAM" id="SSF54534">
    <property type="entry name" value="FKBP-like"/>
    <property type="match status" value="1"/>
</dbReference>
<dbReference type="NCBIfam" id="TIGR00115">
    <property type="entry name" value="tig"/>
    <property type="match status" value="1"/>
</dbReference>
<dbReference type="RefSeq" id="WP_013253887.1">
    <property type="nucleotide sequence ID" value="NC_014364.1"/>
</dbReference>
<keyword evidence="9" id="KW-0132">Cell division</keyword>
<dbReference type="InterPro" id="IPR046357">
    <property type="entry name" value="PPIase_dom_sf"/>
</dbReference>
<proteinExistence type="inferred from homology"/>
<keyword evidence="7 9" id="KW-0413">Isomerase</keyword>
<feature type="domain" description="PPIase FKBP-type" evidence="10">
    <location>
        <begin position="167"/>
        <end position="242"/>
    </location>
</feature>
<keyword evidence="6 9" id="KW-0143">Chaperone</keyword>
<reference evidence="13 14" key="1">
    <citation type="journal article" date="2010" name="Stand. Genomic Sci.">
        <title>Complete genome sequence of Spirochaeta smaragdinae type strain (SEBR 4228).</title>
        <authorList>
            <person name="Mavromatis K."/>
            <person name="Yasawong M."/>
            <person name="Chertkov O."/>
            <person name="Lapidus A."/>
            <person name="Lucas S."/>
            <person name="Nolan M."/>
            <person name="Del Rio T.G."/>
            <person name="Tice H."/>
            <person name="Cheng J.F."/>
            <person name="Pitluck S."/>
            <person name="Liolios K."/>
            <person name="Ivanova N."/>
            <person name="Tapia R."/>
            <person name="Han C."/>
            <person name="Bruce D."/>
            <person name="Goodwin L."/>
            <person name="Pati A."/>
            <person name="Chen A."/>
            <person name="Palaniappan K."/>
            <person name="Land M."/>
            <person name="Hauser L."/>
            <person name="Chang Y.J."/>
            <person name="Jeffries C.D."/>
            <person name="Detter J.C."/>
            <person name="Rohde M."/>
            <person name="Brambilla E."/>
            <person name="Spring S."/>
            <person name="Goker M."/>
            <person name="Sikorski J."/>
            <person name="Woyke T."/>
            <person name="Bristow J."/>
            <person name="Eisen J.A."/>
            <person name="Markowitz V."/>
            <person name="Hugenholtz P."/>
            <person name="Klenk H.P."/>
            <person name="Kyrpides N.C."/>
        </authorList>
    </citation>
    <scope>NUCLEOTIDE SEQUENCE [LARGE SCALE GENOMIC DNA]</scope>
    <source>
        <strain evidence="14">DSM 11293 / JCM 15392 / SEBR 4228</strain>
    </source>
</reference>
<dbReference type="Pfam" id="PF00254">
    <property type="entry name" value="FKBP_C"/>
    <property type="match status" value="1"/>
</dbReference>
<evidence type="ECO:0000256" key="1">
    <source>
        <dbReference type="ARBA" id="ARBA00000971"/>
    </source>
</evidence>
<dbReference type="GO" id="GO:0043335">
    <property type="term" value="P:protein unfolding"/>
    <property type="evidence" value="ECO:0007669"/>
    <property type="project" value="TreeGrafter"/>
</dbReference>
<dbReference type="GO" id="GO:0015031">
    <property type="term" value="P:protein transport"/>
    <property type="evidence" value="ECO:0007669"/>
    <property type="project" value="UniProtKB-UniRule"/>
</dbReference>
<evidence type="ECO:0000256" key="8">
    <source>
        <dbReference type="ARBA" id="ARBA00029986"/>
    </source>
</evidence>
<dbReference type="HAMAP" id="MF_00303">
    <property type="entry name" value="Trigger_factor_Tig"/>
    <property type="match status" value="1"/>
</dbReference>
<dbReference type="HOGENOM" id="CLU_033058_3_1_12"/>
<keyword evidence="5 9" id="KW-0697">Rotamase</keyword>
<dbReference type="EC" id="5.2.1.8" evidence="3 9"/>
<organism evidence="13 14">
    <name type="scientific">Sediminispirochaeta smaragdinae (strain DSM 11293 / JCM 15392 / SEBR 4228)</name>
    <name type="common">Spirochaeta smaragdinae</name>
    <dbReference type="NCBI Taxonomy" id="573413"/>
    <lineage>
        <taxon>Bacteria</taxon>
        <taxon>Pseudomonadati</taxon>
        <taxon>Spirochaetota</taxon>
        <taxon>Spirochaetia</taxon>
        <taxon>Spirochaetales</taxon>
        <taxon>Spirochaetaceae</taxon>
        <taxon>Sediminispirochaeta</taxon>
    </lineage>
</organism>
<comment type="domain">
    <text evidence="9">Consists of 3 domains; the N-terminus binds the ribosome, the middle domain has PPIase activity, while the C-terminus has intrinsic chaperone activity on its own.</text>
</comment>
<dbReference type="GO" id="GO:0051301">
    <property type="term" value="P:cell division"/>
    <property type="evidence" value="ECO:0007669"/>
    <property type="project" value="UniProtKB-KW"/>
</dbReference>
<name>E1R401_SEDSS</name>
<evidence type="ECO:0000256" key="3">
    <source>
        <dbReference type="ARBA" id="ARBA00013194"/>
    </source>
</evidence>
<dbReference type="InterPro" id="IPR036611">
    <property type="entry name" value="Trigger_fac_ribosome-bd_sf"/>
</dbReference>
<dbReference type="InterPro" id="IPR027304">
    <property type="entry name" value="Trigger_fact/SurA_dom_sf"/>
</dbReference>
<evidence type="ECO:0000259" key="12">
    <source>
        <dbReference type="Pfam" id="PF05698"/>
    </source>
</evidence>
<dbReference type="OrthoDB" id="9767721at2"/>
<dbReference type="PANTHER" id="PTHR30560:SF3">
    <property type="entry name" value="TRIGGER FACTOR-LIKE PROTEIN TIG, CHLOROPLASTIC"/>
    <property type="match status" value="1"/>
</dbReference>
<dbReference type="KEGG" id="ssm:Spirs_1296"/>
<keyword evidence="9" id="KW-0963">Cytoplasm</keyword>
<comment type="function">
    <text evidence="9">Involved in protein export. Acts as a chaperone by maintaining the newly synthesized protein in an open conformation. Functions as a peptidyl-prolyl cis-trans isomerase.</text>
</comment>
<evidence type="ECO:0000256" key="9">
    <source>
        <dbReference type="HAMAP-Rule" id="MF_00303"/>
    </source>
</evidence>
<dbReference type="Pfam" id="PF05697">
    <property type="entry name" value="Trigger_N"/>
    <property type="match status" value="1"/>
</dbReference>
<keyword evidence="14" id="KW-1185">Reference proteome</keyword>
<dbReference type="AlphaFoldDB" id="E1R401"/>
<keyword evidence="9" id="KW-0131">Cell cycle</keyword>
<comment type="subcellular location">
    <subcellularLocation>
        <location evidence="9">Cytoplasm</location>
    </subcellularLocation>
    <text evidence="9">About half TF is bound to the ribosome near the polypeptide exit tunnel while the other half is free in the cytoplasm.</text>
</comment>
<sequence length="454" mass="52547">MIANKEVQHLENSAVKLTVTVEKDAAKKQYQDLLANYAKHAQIRGFRKGKAPAKILEQKYGEGIREEATVKLIEESLKQVFEEIEEKPLPYSQPELADEKELGKIEDGEDFTFAVVYDVYPDVKLGSYEGFEIEVPEVKVTKKDEDRELEKIQEQNSMVVEKAEGAKAAKDDIVTVNYVELDGEGKEKDESRREDFVFTVGTEYNLYKFDDDIIGMAKNEEKLIEKSFPEDYDYKELAGKSVKIKVVVTAIKEKQVPELDDELAQDVSDKYETLADLRKDIRRQLEESLEKKFREVKSEAIFDKIIEGSELAVPTSMLTAELENSWQRFVQQSRMPEDQLVQFLQIQGKSKETVFEEWKPQAERSLKVQLLMEKIIEKESPEVTDDEVEAEIRKQAEENGQEFDELKEAFEKNGLMEMVKNDLRNRKGFDLLIEKNKIKTGKKADYLDFMQDKQ</sequence>
<evidence type="ECO:0000256" key="4">
    <source>
        <dbReference type="ARBA" id="ARBA00016902"/>
    </source>
</evidence>
<feature type="domain" description="Trigger factor C-terminal" evidence="12">
    <location>
        <begin position="273"/>
        <end position="434"/>
    </location>
</feature>
<dbReference type="Proteomes" id="UP000002318">
    <property type="component" value="Chromosome"/>
</dbReference>
<dbReference type="InterPro" id="IPR001179">
    <property type="entry name" value="PPIase_FKBP_dom"/>
</dbReference>
<dbReference type="STRING" id="573413.Spirs_1296"/>
<comment type="catalytic activity">
    <reaction evidence="1 9">
        <text>[protein]-peptidylproline (omega=180) = [protein]-peptidylproline (omega=0)</text>
        <dbReference type="Rhea" id="RHEA:16237"/>
        <dbReference type="Rhea" id="RHEA-COMP:10747"/>
        <dbReference type="Rhea" id="RHEA-COMP:10748"/>
        <dbReference type="ChEBI" id="CHEBI:83833"/>
        <dbReference type="ChEBI" id="CHEBI:83834"/>
        <dbReference type="EC" id="5.2.1.8"/>
    </reaction>
</comment>
<evidence type="ECO:0000256" key="5">
    <source>
        <dbReference type="ARBA" id="ARBA00023110"/>
    </source>
</evidence>
<evidence type="ECO:0000256" key="2">
    <source>
        <dbReference type="ARBA" id="ARBA00005464"/>
    </source>
</evidence>
<evidence type="ECO:0000313" key="13">
    <source>
        <dbReference type="EMBL" id="ADK80423.1"/>
    </source>
</evidence>
<dbReference type="InterPro" id="IPR008880">
    <property type="entry name" value="Trigger_fac_C"/>
</dbReference>
<evidence type="ECO:0000259" key="11">
    <source>
        <dbReference type="Pfam" id="PF05697"/>
    </source>
</evidence>
<dbReference type="InterPro" id="IPR037041">
    <property type="entry name" value="Trigger_fac_C_sf"/>
</dbReference>
<dbReference type="SUPFAM" id="SSF109998">
    <property type="entry name" value="Triger factor/SurA peptide-binding domain-like"/>
    <property type="match status" value="1"/>
</dbReference>
<dbReference type="eggNOG" id="COG0544">
    <property type="taxonomic scope" value="Bacteria"/>
</dbReference>
<evidence type="ECO:0000259" key="10">
    <source>
        <dbReference type="Pfam" id="PF00254"/>
    </source>
</evidence>
<dbReference type="GO" id="GO:0005737">
    <property type="term" value="C:cytoplasm"/>
    <property type="evidence" value="ECO:0007669"/>
    <property type="project" value="UniProtKB-SubCell"/>
</dbReference>
<dbReference type="EMBL" id="CP002116">
    <property type="protein sequence ID" value="ADK80423.1"/>
    <property type="molecule type" value="Genomic_DNA"/>
</dbReference>
<dbReference type="InterPro" id="IPR008881">
    <property type="entry name" value="Trigger_fac_ribosome-bd_bac"/>
</dbReference>
<dbReference type="GO" id="GO:0043022">
    <property type="term" value="F:ribosome binding"/>
    <property type="evidence" value="ECO:0007669"/>
    <property type="project" value="TreeGrafter"/>
</dbReference>
<dbReference type="Gene3D" id="3.30.70.1050">
    <property type="entry name" value="Trigger factor ribosome-binding domain"/>
    <property type="match status" value="1"/>
</dbReference>
<comment type="similarity">
    <text evidence="2 9">Belongs to the FKBP-type PPIase family. Tig subfamily.</text>
</comment>
<dbReference type="Pfam" id="PF05698">
    <property type="entry name" value="Trigger_C"/>
    <property type="match status" value="1"/>
</dbReference>
<evidence type="ECO:0000256" key="6">
    <source>
        <dbReference type="ARBA" id="ARBA00023186"/>
    </source>
</evidence>
<feature type="domain" description="Trigger factor ribosome-binding bacterial" evidence="11">
    <location>
        <begin position="5"/>
        <end position="152"/>
    </location>
</feature>
<dbReference type="InterPro" id="IPR005215">
    <property type="entry name" value="Trig_fac"/>
</dbReference>
<dbReference type="GO" id="GO:0003755">
    <property type="term" value="F:peptidyl-prolyl cis-trans isomerase activity"/>
    <property type="evidence" value="ECO:0007669"/>
    <property type="project" value="UniProtKB-UniRule"/>
</dbReference>
<protein>
    <recommendedName>
        <fullName evidence="4 9">Trigger factor</fullName>
        <shortName evidence="9">TF</shortName>
        <ecNumber evidence="3 9">5.2.1.8</ecNumber>
    </recommendedName>
    <alternativeName>
        <fullName evidence="8 9">PPIase</fullName>
    </alternativeName>
</protein>
<dbReference type="GO" id="GO:0051083">
    <property type="term" value="P:'de novo' cotranslational protein folding"/>
    <property type="evidence" value="ECO:0007669"/>
    <property type="project" value="TreeGrafter"/>
</dbReference>
<dbReference type="GO" id="GO:0044183">
    <property type="term" value="F:protein folding chaperone"/>
    <property type="evidence" value="ECO:0007669"/>
    <property type="project" value="TreeGrafter"/>
</dbReference>
<dbReference type="PIRSF" id="PIRSF003095">
    <property type="entry name" value="Trigger_factor"/>
    <property type="match status" value="1"/>
</dbReference>
<dbReference type="Gene3D" id="3.10.50.40">
    <property type="match status" value="1"/>
</dbReference>
<dbReference type="PANTHER" id="PTHR30560">
    <property type="entry name" value="TRIGGER FACTOR CHAPERONE AND PEPTIDYL-PROLYL CIS/TRANS ISOMERASE"/>
    <property type="match status" value="1"/>
</dbReference>
<dbReference type="SUPFAM" id="SSF102735">
    <property type="entry name" value="Trigger factor ribosome-binding domain"/>
    <property type="match status" value="1"/>
</dbReference>
<evidence type="ECO:0000313" key="14">
    <source>
        <dbReference type="Proteomes" id="UP000002318"/>
    </source>
</evidence>
<evidence type="ECO:0000256" key="7">
    <source>
        <dbReference type="ARBA" id="ARBA00023235"/>
    </source>
</evidence>
<accession>E1R401</accession>
<gene>
    <name evidence="9" type="primary">tig</name>
    <name evidence="13" type="ordered locus">Spirs_1296</name>
</gene>
<dbReference type="Gene3D" id="1.10.3120.10">
    <property type="entry name" value="Trigger factor, C-terminal domain"/>
    <property type="match status" value="1"/>
</dbReference>